<evidence type="ECO:0000256" key="1">
    <source>
        <dbReference type="SAM" id="MobiDB-lite"/>
    </source>
</evidence>
<proteinExistence type="predicted"/>
<gene>
    <name evidence="3" type="primary">LOC114077530</name>
</gene>
<feature type="region of interest" description="Disordered" evidence="1">
    <location>
        <begin position="1"/>
        <end position="70"/>
    </location>
</feature>
<keyword evidence="2" id="KW-1185">Reference proteome</keyword>
<feature type="compositionally biased region" description="Acidic residues" evidence="1">
    <location>
        <begin position="28"/>
        <end position="63"/>
    </location>
</feature>
<name>A0ABM1VC71_SOLPN</name>
<accession>A0ABM1VC71</accession>
<reference evidence="2" key="1">
    <citation type="journal article" date="2014" name="Nat. Genet.">
        <title>The genome of the stress-tolerant wild tomato species Solanum pennellii.</title>
        <authorList>
            <person name="Bolger A."/>
            <person name="Scossa F."/>
            <person name="Bolger M.E."/>
            <person name="Lanz C."/>
            <person name="Maumus F."/>
            <person name="Tohge T."/>
            <person name="Quesneville H."/>
            <person name="Alseekh S."/>
            <person name="Sorensen I."/>
            <person name="Lichtenstein G."/>
            <person name="Fich E.A."/>
            <person name="Conte M."/>
            <person name="Keller H."/>
            <person name="Schneeberger K."/>
            <person name="Schwacke R."/>
            <person name="Ofner I."/>
            <person name="Vrebalov J."/>
            <person name="Xu Y."/>
            <person name="Osorio S."/>
            <person name="Aflitos S.A."/>
            <person name="Schijlen E."/>
            <person name="Jimenez-Gomez J.M."/>
            <person name="Ryngajllo M."/>
            <person name="Kimura S."/>
            <person name="Kumar R."/>
            <person name="Koenig D."/>
            <person name="Headland L.R."/>
            <person name="Maloof J.N."/>
            <person name="Sinha N."/>
            <person name="van Ham R.C."/>
            <person name="Lankhorst R.K."/>
            <person name="Mao L."/>
            <person name="Vogel A."/>
            <person name="Arsova B."/>
            <person name="Panstruga R."/>
            <person name="Fei Z."/>
            <person name="Rose J.K."/>
            <person name="Zamir D."/>
            <person name="Carrari F."/>
            <person name="Giovannoni J.J."/>
            <person name="Weigel D."/>
            <person name="Usadel B."/>
            <person name="Fernie A.R."/>
        </authorList>
    </citation>
    <scope>NUCLEOTIDE SEQUENCE [LARGE SCALE GENOMIC DNA]</scope>
    <source>
        <strain evidence="2">cv. LA0716</strain>
    </source>
</reference>
<organism evidence="2 3">
    <name type="scientific">Solanum pennellii</name>
    <name type="common">Tomato</name>
    <name type="synonym">Lycopersicon pennellii</name>
    <dbReference type="NCBI Taxonomy" id="28526"/>
    <lineage>
        <taxon>Eukaryota</taxon>
        <taxon>Viridiplantae</taxon>
        <taxon>Streptophyta</taxon>
        <taxon>Embryophyta</taxon>
        <taxon>Tracheophyta</taxon>
        <taxon>Spermatophyta</taxon>
        <taxon>Magnoliopsida</taxon>
        <taxon>eudicotyledons</taxon>
        <taxon>Gunneridae</taxon>
        <taxon>Pentapetalae</taxon>
        <taxon>asterids</taxon>
        <taxon>lamiids</taxon>
        <taxon>Solanales</taxon>
        <taxon>Solanaceae</taxon>
        <taxon>Solanoideae</taxon>
        <taxon>Solaneae</taxon>
        <taxon>Solanum</taxon>
        <taxon>Solanum subgen. Lycopersicon</taxon>
    </lineage>
</organism>
<dbReference type="GeneID" id="114077530"/>
<evidence type="ECO:0000313" key="2">
    <source>
        <dbReference type="Proteomes" id="UP000694930"/>
    </source>
</evidence>
<evidence type="ECO:0000313" key="3">
    <source>
        <dbReference type="RefSeq" id="XP_027773339.1"/>
    </source>
</evidence>
<reference evidence="3" key="2">
    <citation type="submission" date="2025-08" db="UniProtKB">
        <authorList>
            <consortium name="RefSeq"/>
        </authorList>
    </citation>
    <scope>IDENTIFICATION</scope>
</reference>
<dbReference type="Proteomes" id="UP000694930">
    <property type="component" value="Chromosome 6"/>
</dbReference>
<feature type="compositionally biased region" description="Basic and acidic residues" evidence="1">
    <location>
        <begin position="18"/>
        <end position="27"/>
    </location>
</feature>
<dbReference type="RefSeq" id="XP_027773339.1">
    <property type="nucleotide sequence ID" value="XM_027917538.1"/>
</dbReference>
<sequence>MVDGIGSYEDTDMYMECDIPRHVKGPDNIEDDDDDDDDDNEDDEEEEDDDDEYAEDYDGEREEEEKPEKKVTFVFPASTTIFLAAQIPLP</sequence>
<protein>
    <submittedName>
        <fullName evidence="3">Pheromone-processing carboxypeptidase KEX1-like</fullName>
    </submittedName>
</protein>